<evidence type="ECO:0000256" key="1">
    <source>
        <dbReference type="PROSITE-ProRule" id="PRU00175"/>
    </source>
</evidence>
<dbReference type="Gene3D" id="3.30.40.10">
    <property type="entry name" value="Zinc/RING finger domain, C3HC4 (zinc finger)"/>
    <property type="match status" value="1"/>
</dbReference>
<dbReference type="PANTHER" id="PTHR47530:SF4">
    <property type="entry name" value="E3 UBIQUITIN LIGASE BIG BROTHER-RELATED"/>
    <property type="match status" value="1"/>
</dbReference>
<dbReference type="FunFam" id="3.30.40.10:FF:000226">
    <property type="entry name" value="E3 ubiquitin ligase BIG BROTHER"/>
    <property type="match status" value="1"/>
</dbReference>
<sequence length="326" mass="36136">MNSNSESAKDFKLDRSKEGAASGTTSDKEVVQQVEGSGSDAENNVANVDSPAPAPDSSTAARVPFTSLSQVDSDMALARALQEQERAYFLLQTGHGGGGFNDTDRFYYEGDHFDIPGDEENQDEEGKEEEEDEEDEDEEEEEVEEREDDPEEAGVEERAANDDEVDGANFDCDEAFARALQDKEDRDTTARLMALAGIYDIDGEFENDSNDSQEGTWEDVDPDNMSYEELIALGEAVGTESKGLNSQSIAALQQFTYVSDSKDNTSDQEQCVVCRLEYEDGDKMLSLPCKHQYHFECIRQWLERNKVCPVCSAEVMSESSTSEIKS</sequence>
<evidence type="ECO:0000313" key="5">
    <source>
        <dbReference type="Proteomes" id="UP000822688"/>
    </source>
</evidence>
<gene>
    <name evidence="4" type="ORF">KC19_VG010700</name>
</gene>
<name>A0A8T0HKU9_CERPU</name>
<dbReference type="PROSITE" id="PS50089">
    <property type="entry name" value="ZF_RING_2"/>
    <property type="match status" value="1"/>
</dbReference>
<proteinExistence type="predicted"/>
<keyword evidence="5" id="KW-1185">Reference proteome</keyword>
<evidence type="ECO:0000256" key="2">
    <source>
        <dbReference type="SAM" id="MobiDB-lite"/>
    </source>
</evidence>
<accession>A0A8T0HKU9</accession>
<reference evidence="4" key="1">
    <citation type="submission" date="2020-06" db="EMBL/GenBank/DDBJ databases">
        <title>WGS assembly of Ceratodon purpureus strain R40.</title>
        <authorList>
            <person name="Carey S.B."/>
            <person name="Jenkins J."/>
            <person name="Shu S."/>
            <person name="Lovell J.T."/>
            <person name="Sreedasyam A."/>
            <person name="Maumus F."/>
            <person name="Tiley G.P."/>
            <person name="Fernandez-Pozo N."/>
            <person name="Barry K."/>
            <person name="Chen C."/>
            <person name="Wang M."/>
            <person name="Lipzen A."/>
            <person name="Daum C."/>
            <person name="Saski C.A."/>
            <person name="Payton A.C."/>
            <person name="Mcbreen J.C."/>
            <person name="Conrad R.E."/>
            <person name="Kollar L.M."/>
            <person name="Olsson S."/>
            <person name="Huttunen S."/>
            <person name="Landis J.B."/>
            <person name="Wickett N.J."/>
            <person name="Johnson M.G."/>
            <person name="Rensing S.A."/>
            <person name="Grimwood J."/>
            <person name="Schmutz J."/>
            <person name="Mcdaniel S.F."/>
        </authorList>
    </citation>
    <scope>NUCLEOTIDE SEQUENCE</scope>
    <source>
        <strain evidence="4">R40</strain>
    </source>
</reference>
<feature type="compositionally biased region" description="Basic and acidic residues" evidence="2">
    <location>
        <begin position="102"/>
        <end position="115"/>
    </location>
</feature>
<feature type="region of interest" description="Disordered" evidence="2">
    <location>
        <begin position="1"/>
        <end position="65"/>
    </location>
</feature>
<dbReference type="SMART" id="SM00184">
    <property type="entry name" value="RING"/>
    <property type="match status" value="1"/>
</dbReference>
<dbReference type="GO" id="GO:0008270">
    <property type="term" value="F:zinc ion binding"/>
    <property type="evidence" value="ECO:0007669"/>
    <property type="project" value="UniProtKB-KW"/>
</dbReference>
<keyword evidence="1" id="KW-0862">Zinc</keyword>
<feature type="domain" description="RING-type" evidence="3">
    <location>
        <begin position="271"/>
        <end position="312"/>
    </location>
</feature>
<comment type="caution">
    <text evidence="4">The sequence shown here is derived from an EMBL/GenBank/DDBJ whole genome shotgun (WGS) entry which is preliminary data.</text>
</comment>
<protein>
    <recommendedName>
        <fullName evidence="3">RING-type domain-containing protein</fullName>
    </recommendedName>
</protein>
<keyword evidence="1" id="KW-0863">Zinc-finger</keyword>
<feature type="compositionally biased region" description="Low complexity" evidence="2">
    <location>
        <begin position="43"/>
        <end position="58"/>
    </location>
</feature>
<dbReference type="EMBL" id="CM026426">
    <property type="protein sequence ID" value="KAG0571427.1"/>
    <property type="molecule type" value="Genomic_DNA"/>
</dbReference>
<feature type="compositionally biased region" description="Acidic residues" evidence="2">
    <location>
        <begin position="116"/>
        <end position="154"/>
    </location>
</feature>
<dbReference type="InterPro" id="IPR001841">
    <property type="entry name" value="Znf_RING"/>
</dbReference>
<dbReference type="InterPro" id="IPR043312">
    <property type="entry name" value="AtBBR-like"/>
</dbReference>
<dbReference type="AlphaFoldDB" id="A0A8T0HKU9"/>
<organism evidence="4 5">
    <name type="scientific">Ceratodon purpureus</name>
    <name type="common">Fire moss</name>
    <name type="synonym">Dicranum purpureum</name>
    <dbReference type="NCBI Taxonomy" id="3225"/>
    <lineage>
        <taxon>Eukaryota</taxon>
        <taxon>Viridiplantae</taxon>
        <taxon>Streptophyta</taxon>
        <taxon>Embryophyta</taxon>
        <taxon>Bryophyta</taxon>
        <taxon>Bryophytina</taxon>
        <taxon>Bryopsida</taxon>
        <taxon>Dicranidae</taxon>
        <taxon>Pseudoditrichales</taxon>
        <taxon>Ditrichaceae</taxon>
        <taxon>Ceratodon</taxon>
    </lineage>
</organism>
<dbReference type="InterPro" id="IPR048217">
    <property type="entry name" value="BB-like_RING-H2"/>
</dbReference>
<dbReference type="CDD" id="cd23115">
    <property type="entry name" value="RING-H2_BB-like"/>
    <property type="match status" value="1"/>
</dbReference>
<dbReference type="Pfam" id="PF13639">
    <property type="entry name" value="zf-RING_2"/>
    <property type="match status" value="1"/>
</dbReference>
<dbReference type="InterPro" id="IPR013083">
    <property type="entry name" value="Znf_RING/FYVE/PHD"/>
</dbReference>
<dbReference type="PANTHER" id="PTHR47530">
    <property type="entry name" value="E3 UBIQUITIN LIGASE BIG BROTHER-RELATED"/>
    <property type="match status" value="1"/>
</dbReference>
<dbReference type="Proteomes" id="UP000822688">
    <property type="component" value="Chromosome V"/>
</dbReference>
<evidence type="ECO:0000259" key="3">
    <source>
        <dbReference type="PROSITE" id="PS50089"/>
    </source>
</evidence>
<dbReference type="SUPFAM" id="SSF57850">
    <property type="entry name" value="RING/U-box"/>
    <property type="match status" value="1"/>
</dbReference>
<feature type="compositionally biased region" description="Basic and acidic residues" evidence="2">
    <location>
        <begin position="7"/>
        <end position="18"/>
    </location>
</feature>
<keyword evidence="1" id="KW-0479">Metal-binding</keyword>
<evidence type="ECO:0000313" key="4">
    <source>
        <dbReference type="EMBL" id="KAG0571427.1"/>
    </source>
</evidence>
<feature type="region of interest" description="Disordered" evidence="2">
    <location>
        <begin position="93"/>
        <end position="168"/>
    </location>
</feature>